<gene>
    <name evidence="1" type="ORF">AMECASPLE_029266</name>
</gene>
<sequence>MNHSQGHEGYSLTRGPQTSMSSAISSILSGRTLRPSQSSHKILDPALDVLPGLNHLSRRMSRCPHQMEMYAEDKGLCPELFILFSTLSTSMEMLPKSTDLIARLGKLWEPTENQIIYSFLAKDHCLGLKGTNVLPNLFSPRADVFLTPSGHLQALVYPEVTSWTFNETWL</sequence>
<dbReference type="Proteomes" id="UP001469553">
    <property type="component" value="Unassembled WGS sequence"/>
</dbReference>
<proteinExistence type="predicted"/>
<organism evidence="1 2">
    <name type="scientific">Ameca splendens</name>
    <dbReference type="NCBI Taxonomy" id="208324"/>
    <lineage>
        <taxon>Eukaryota</taxon>
        <taxon>Metazoa</taxon>
        <taxon>Chordata</taxon>
        <taxon>Craniata</taxon>
        <taxon>Vertebrata</taxon>
        <taxon>Euteleostomi</taxon>
        <taxon>Actinopterygii</taxon>
        <taxon>Neopterygii</taxon>
        <taxon>Teleostei</taxon>
        <taxon>Neoteleostei</taxon>
        <taxon>Acanthomorphata</taxon>
        <taxon>Ovalentaria</taxon>
        <taxon>Atherinomorphae</taxon>
        <taxon>Cyprinodontiformes</taxon>
        <taxon>Goodeidae</taxon>
        <taxon>Ameca</taxon>
    </lineage>
</organism>
<name>A0ABV0Z3J3_9TELE</name>
<comment type="caution">
    <text evidence="1">The sequence shown here is derived from an EMBL/GenBank/DDBJ whole genome shotgun (WGS) entry which is preliminary data.</text>
</comment>
<dbReference type="EMBL" id="JAHRIP010050353">
    <property type="protein sequence ID" value="MEQ2300764.1"/>
    <property type="molecule type" value="Genomic_DNA"/>
</dbReference>
<evidence type="ECO:0000313" key="2">
    <source>
        <dbReference type="Proteomes" id="UP001469553"/>
    </source>
</evidence>
<accession>A0ABV0Z3J3</accession>
<reference evidence="1 2" key="1">
    <citation type="submission" date="2021-06" db="EMBL/GenBank/DDBJ databases">
        <authorList>
            <person name="Palmer J.M."/>
        </authorList>
    </citation>
    <scope>NUCLEOTIDE SEQUENCE [LARGE SCALE GENOMIC DNA]</scope>
    <source>
        <strain evidence="1 2">AS_MEX2019</strain>
        <tissue evidence="1">Muscle</tissue>
    </source>
</reference>
<keyword evidence="2" id="KW-1185">Reference proteome</keyword>
<protein>
    <submittedName>
        <fullName evidence="1">Uncharacterized protein</fullName>
    </submittedName>
</protein>
<evidence type="ECO:0000313" key="1">
    <source>
        <dbReference type="EMBL" id="MEQ2300764.1"/>
    </source>
</evidence>